<dbReference type="AlphaFoldDB" id="A0A6C0K3Z5"/>
<reference evidence="1" key="1">
    <citation type="journal article" date="2020" name="Nature">
        <title>Giant virus diversity and host interactions through global metagenomics.</title>
        <authorList>
            <person name="Schulz F."/>
            <person name="Roux S."/>
            <person name="Paez-Espino D."/>
            <person name="Jungbluth S."/>
            <person name="Walsh D.A."/>
            <person name="Denef V.J."/>
            <person name="McMahon K.D."/>
            <person name="Konstantinidis K.T."/>
            <person name="Eloe-Fadrosh E.A."/>
            <person name="Kyrpides N.C."/>
            <person name="Woyke T."/>
        </authorList>
    </citation>
    <scope>NUCLEOTIDE SEQUENCE</scope>
    <source>
        <strain evidence="1">GVMAG-S-1101169-75</strain>
    </source>
</reference>
<name>A0A6C0K3Z5_9ZZZZ</name>
<evidence type="ECO:0000313" key="1">
    <source>
        <dbReference type="EMBL" id="QHU11806.1"/>
    </source>
</evidence>
<sequence length="238" mass="27430">MFFQEMIMMKEKFFRTLLKKTMVMYPHRLLHIFFKNGSQLDPIHQWEYDHQARIDQYSLQLIFTHSDHFLMELYGFDGEKKWSSKRIQDLSRVFLIISMMPMGSLPPRSSSSEKNVLFNLCGLPTGDPNTSHCFADATHQTCCLLGGQARRYADTSGNPIGKASEQAFFKKYGFAPSEKTLTPWCTCMGSGVCTYYARKFADGTHPKFLHRMDNGEILVNQQDENKYAMIHHKTPGVS</sequence>
<protein>
    <submittedName>
        <fullName evidence="1">Uncharacterized protein</fullName>
    </submittedName>
</protein>
<accession>A0A6C0K3Z5</accession>
<organism evidence="1">
    <name type="scientific">viral metagenome</name>
    <dbReference type="NCBI Taxonomy" id="1070528"/>
    <lineage>
        <taxon>unclassified sequences</taxon>
        <taxon>metagenomes</taxon>
        <taxon>organismal metagenomes</taxon>
    </lineage>
</organism>
<proteinExistence type="predicted"/>
<dbReference type="EMBL" id="MN740790">
    <property type="protein sequence ID" value="QHU11806.1"/>
    <property type="molecule type" value="Genomic_DNA"/>
</dbReference>